<dbReference type="NCBIfam" id="NF004816">
    <property type="entry name" value="PRK06170.1"/>
    <property type="match status" value="1"/>
</dbReference>
<protein>
    <submittedName>
        <fullName evidence="2">Amidase</fullName>
    </submittedName>
</protein>
<dbReference type="PANTHER" id="PTHR43372">
    <property type="entry name" value="FATTY-ACID AMIDE HYDROLASE"/>
    <property type="match status" value="1"/>
</dbReference>
<dbReference type="PANTHER" id="PTHR43372:SF4">
    <property type="entry name" value="FATTY-ACID AMIDE HYDROLASE 2"/>
    <property type="match status" value="1"/>
</dbReference>
<dbReference type="PROSITE" id="PS51318">
    <property type="entry name" value="TAT"/>
    <property type="match status" value="1"/>
</dbReference>
<feature type="domain" description="Amidase" evidence="1">
    <location>
        <begin position="50"/>
        <end position="485"/>
    </location>
</feature>
<comment type="caution">
    <text evidence="2">The sequence shown here is derived from an EMBL/GenBank/DDBJ whole genome shotgun (WGS) entry which is preliminary data.</text>
</comment>
<reference evidence="2" key="1">
    <citation type="journal article" date="2023" name="Int. J. Syst. Evol. Microbiol.">
        <title>Methylocystis iwaonis sp. nov., a type II methane-oxidizing bacterium from surface soil of a rice paddy field in Japan, and emended description of the genus Methylocystis (ex Whittenbury et al. 1970) Bowman et al. 1993.</title>
        <authorList>
            <person name="Kaise H."/>
            <person name="Sawadogo J.B."/>
            <person name="Alam M.S."/>
            <person name="Ueno C."/>
            <person name="Dianou D."/>
            <person name="Shinjo R."/>
            <person name="Asakawa S."/>
        </authorList>
    </citation>
    <scope>NUCLEOTIDE SEQUENCE</scope>
    <source>
        <strain evidence="2">LMG27198</strain>
    </source>
</reference>
<sequence>MSATRRDVLIGAAASLAAGGVARAAQTEWDYASASDLAAALRARRISSVEIVDQTIRRIETHDGALNAVVVRDFDRARDAARAADAALARGEEGALLGVPVTVKESFNVAGLPTTWGDPHFRHFTPAEDALAVARLRKAGAVILGKTNVPLWLSDWQSYNSIYGTTNNPWDKRLTPGGSSGGSAAALAAGFGALSLGSDMGGSMRAPAHYCGVLAHRPTLGVAPRRGHAPPGGDATPPETGLAAIGPMARTAADLALALDVIAGPEEAGYRLELPPARRNRLADFRVLVVDAHPLAPTASVVREALASLVQKLARAGVAVSDKAERLPDLAEAARLQARLMSAYWGAGLPRRAYERRFAESDAFSPKDHSLAAERARGVVMSYREWLDADAARMRLRREWRELFKEWDIVMCPAAPTLAFPHDHSTPLEARRLRIDAKSCPYLDAQLVWATLATTPGLPATVAPIGAANGLPVGAQFIGPSLEDRTPIAFAGALAREFGGFTPPPL</sequence>
<dbReference type="InterPro" id="IPR006311">
    <property type="entry name" value="TAT_signal"/>
</dbReference>
<name>A0A9W6LRN1_9HYPH</name>
<evidence type="ECO:0000313" key="2">
    <source>
        <dbReference type="EMBL" id="GLI92469.1"/>
    </source>
</evidence>
<evidence type="ECO:0000313" key="3">
    <source>
        <dbReference type="Proteomes" id="UP001144323"/>
    </source>
</evidence>
<dbReference type="EMBL" id="BSEC01000001">
    <property type="protein sequence ID" value="GLI92469.1"/>
    <property type="molecule type" value="Genomic_DNA"/>
</dbReference>
<dbReference type="AlphaFoldDB" id="A0A9W6LRN1"/>
<dbReference type="PROSITE" id="PS00571">
    <property type="entry name" value="AMIDASES"/>
    <property type="match status" value="1"/>
</dbReference>
<evidence type="ECO:0000259" key="1">
    <source>
        <dbReference type="Pfam" id="PF01425"/>
    </source>
</evidence>
<gene>
    <name evidence="2" type="ORF">LMG27198_14610</name>
</gene>
<organism evidence="2 3">
    <name type="scientific">Methylocystis echinoides</name>
    <dbReference type="NCBI Taxonomy" id="29468"/>
    <lineage>
        <taxon>Bacteria</taxon>
        <taxon>Pseudomonadati</taxon>
        <taxon>Pseudomonadota</taxon>
        <taxon>Alphaproteobacteria</taxon>
        <taxon>Hyphomicrobiales</taxon>
        <taxon>Methylocystaceae</taxon>
        <taxon>Methylocystis</taxon>
    </lineage>
</organism>
<keyword evidence="3" id="KW-1185">Reference proteome</keyword>
<dbReference type="Gene3D" id="3.90.1300.10">
    <property type="entry name" value="Amidase signature (AS) domain"/>
    <property type="match status" value="1"/>
</dbReference>
<dbReference type="InterPro" id="IPR036928">
    <property type="entry name" value="AS_sf"/>
</dbReference>
<dbReference type="RefSeq" id="WP_281801705.1">
    <property type="nucleotide sequence ID" value="NZ_BSEC01000001.1"/>
</dbReference>
<dbReference type="InterPro" id="IPR020556">
    <property type="entry name" value="Amidase_CS"/>
</dbReference>
<proteinExistence type="predicted"/>
<dbReference type="Proteomes" id="UP001144323">
    <property type="component" value="Unassembled WGS sequence"/>
</dbReference>
<accession>A0A9W6LRN1</accession>
<dbReference type="GO" id="GO:0012505">
    <property type="term" value="C:endomembrane system"/>
    <property type="evidence" value="ECO:0007669"/>
    <property type="project" value="TreeGrafter"/>
</dbReference>
<dbReference type="Pfam" id="PF01425">
    <property type="entry name" value="Amidase"/>
    <property type="match status" value="1"/>
</dbReference>
<dbReference type="SUPFAM" id="SSF75304">
    <property type="entry name" value="Amidase signature (AS) enzymes"/>
    <property type="match status" value="1"/>
</dbReference>
<dbReference type="InterPro" id="IPR023631">
    <property type="entry name" value="Amidase_dom"/>
</dbReference>
<dbReference type="InterPro" id="IPR052739">
    <property type="entry name" value="FAAH2"/>
</dbReference>